<keyword evidence="1" id="KW-1133">Transmembrane helix</keyword>
<dbReference type="AlphaFoldDB" id="A0A1Q3C1H4"/>
<dbReference type="InParanoid" id="A0A1Q3C1H4"/>
<accession>A0A1Q3C1H4</accession>
<reference evidence="3" key="1">
    <citation type="submission" date="2016-04" db="EMBL/GenBank/DDBJ databases">
        <title>Cephalotus genome sequencing.</title>
        <authorList>
            <person name="Fukushima K."/>
            <person name="Hasebe M."/>
            <person name="Fang X."/>
        </authorList>
    </citation>
    <scope>NUCLEOTIDE SEQUENCE [LARGE SCALE GENOMIC DNA]</scope>
    <source>
        <strain evidence="3">cv. St1</strain>
    </source>
</reference>
<name>A0A1Q3C1H4_CEPFO</name>
<comment type="caution">
    <text evidence="2">The sequence shown here is derived from an EMBL/GenBank/DDBJ whole genome shotgun (WGS) entry which is preliminary data.</text>
</comment>
<gene>
    <name evidence="2" type="ORF">CFOL_v3_17596</name>
</gene>
<keyword evidence="3" id="KW-1185">Reference proteome</keyword>
<protein>
    <submittedName>
        <fullName evidence="2">Uncharacterized protein</fullName>
    </submittedName>
</protein>
<evidence type="ECO:0000256" key="1">
    <source>
        <dbReference type="SAM" id="Phobius"/>
    </source>
</evidence>
<evidence type="ECO:0000313" key="3">
    <source>
        <dbReference type="Proteomes" id="UP000187406"/>
    </source>
</evidence>
<organism evidence="2 3">
    <name type="scientific">Cephalotus follicularis</name>
    <name type="common">Albany pitcher plant</name>
    <dbReference type="NCBI Taxonomy" id="3775"/>
    <lineage>
        <taxon>Eukaryota</taxon>
        <taxon>Viridiplantae</taxon>
        <taxon>Streptophyta</taxon>
        <taxon>Embryophyta</taxon>
        <taxon>Tracheophyta</taxon>
        <taxon>Spermatophyta</taxon>
        <taxon>Magnoliopsida</taxon>
        <taxon>eudicotyledons</taxon>
        <taxon>Gunneridae</taxon>
        <taxon>Pentapetalae</taxon>
        <taxon>rosids</taxon>
        <taxon>fabids</taxon>
        <taxon>Oxalidales</taxon>
        <taxon>Cephalotaceae</taxon>
        <taxon>Cephalotus</taxon>
    </lineage>
</organism>
<sequence length="129" mass="14410">MKVRSQQSPFLIYLYLSLQKYNAKQLLPTFISLSHKYFLFYLSHLLPPLSKTADANNLPFSSLSLISLAIPLLTDTGTTHESLIQHHQPRAIISYSSSSLAGVEGLLPLALIGIWYLNVPLSLFHLDSV</sequence>
<keyword evidence="1" id="KW-0812">Transmembrane</keyword>
<keyword evidence="1" id="KW-0472">Membrane</keyword>
<feature type="transmembrane region" description="Helical" evidence="1">
    <location>
        <begin position="95"/>
        <end position="117"/>
    </location>
</feature>
<proteinExistence type="predicted"/>
<dbReference type="Proteomes" id="UP000187406">
    <property type="component" value="Unassembled WGS sequence"/>
</dbReference>
<evidence type="ECO:0000313" key="2">
    <source>
        <dbReference type="EMBL" id="GAV74115.1"/>
    </source>
</evidence>
<dbReference type="EMBL" id="BDDD01001187">
    <property type="protein sequence ID" value="GAV74115.1"/>
    <property type="molecule type" value="Genomic_DNA"/>
</dbReference>